<evidence type="ECO:0000313" key="3">
    <source>
        <dbReference type="Proteomes" id="UP001458946"/>
    </source>
</evidence>
<protein>
    <submittedName>
        <fullName evidence="2">Uncharacterized protein</fullName>
    </submittedName>
</protein>
<sequence length="398" mass="43701">MTEPKPAHDPYRDWLRQRLGQELGVREAEQFIQGAVQRRGWAAMRALGPRDVVAVLQDVYKNMAETVGEGRADKWLQETSLDLARLAERVPMPVVTPAPAAAPKPAPLPVSWGRRAHDLPLMLARVHAEIATRSLGAIRSNPDLARLERAAEWDVQATAAEVRRWQTEDMLTKLRADHARIEVADQVASARAQAEVLELTVGEIEGLPEQHRGNPAQLAHTRLMLTQTRAFLDAFGPLVTLEEADTPLTMLKMDLQNAHFSLGVPLHPNVLRARHGLNFALWQAGDQGDHAPAVQDARNVLARAEAEAATQLKATIDAARAHQAALNQLARHVEELEARALKLAGMGGDPLSLARVRLEWRQARAAARIQANRMEEAVRLLEALVSDSGDFDAGSAAQ</sequence>
<dbReference type="RefSeq" id="WP_353543219.1">
    <property type="nucleotide sequence ID" value="NZ_BAABRN010000043.1"/>
</dbReference>
<dbReference type="EMBL" id="BAABRN010000043">
    <property type="protein sequence ID" value="GAA5503247.1"/>
    <property type="molecule type" value="Genomic_DNA"/>
</dbReference>
<proteinExistence type="predicted"/>
<feature type="coiled-coil region" evidence="1">
    <location>
        <begin position="294"/>
        <end position="384"/>
    </location>
</feature>
<accession>A0ABP9VDC9</accession>
<keyword evidence="1" id="KW-0175">Coiled coil</keyword>
<comment type="caution">
    <text evidence="2">The sequence shown here is derived from an EMBL/GenBank/DDBJ whole genome shotgun (WGS) entry which is preliminary data.</text>
</comment>
<keyword evidence="3" id="KW-1185">Reference proteome</keyword>
<gene>
    <name evidence="2" type="ORF">Dxin01_03002</name>
</gene>
<organism evidence="2 3">
    <name type="scientific">Deinococcus xinjiangensis</name>
    <dbReference type="NCBI Taxonomy" id="457454"/>
    <lineage>
        <taxon>Bacteria</taxon>
        <taxon>Thermotogati</taxon>
        <taxon>Deinococcota</taxon>
        <taxon>Deinococci</taxon>
        <taxon>Deinococcales</taxon>
        <taxon>Deinococcaceae</taxon>
        <taxon>Deinococcus</taxon>
    </lineage>
</organism>
<dbReference type="Proteomes" id="UP001458946">
    <property type="component" value="Unassembled WGS sequence"/>
</dbReference>
<evidence type="ECO:0000256" key="1">
    <source>
        <dbReference type="SAM" id="Coils"/>
    </source>
</evidence>
<evidence type="ECO:0000313" key="2">
    <source>
        <dbReference type="EMBL" id="GAA5503247.1"/>
    </source>
</evidence>
<name>A0ABP9VDC9_9DEIO</name>
<reference evidence="2 3" key="1">
    <citation type="submission" date="2024-02" db="EMBL/GenBank/DDBJ databases">
        <title>Deinococcus xinjiangensis NBRC 107630.</title>
        <authorList>
            <person name="Ichikawa N."/>
            <person name="Katano-Makiyama Y."/>
            <person name="Hidaka K."/>
        </authorList>
    </citation>
    <scope>NUCLEOTIDE SEQUENCE [LARGE SCALE GENOMIC DNA]</scope>
    <source>
        <strain evidence="2 3">NBRC 107630</strain>
    </source>
</reference>